<comment type="caution">
    <text evidence="2">The sequence shown here is derived from an EMBL/GenBank/DDBJ whole genome shotgun (WGS) entry which is preliminary data.</text>
</comment>
<feature type="transmembrane region" description="Helical" evidence="1">
    <location>
        <begin position="59"/>
        <end position="76"/>
    </location>
</feature>
<feature type="transmembrane region" description="Helical" evidence="1">
    <location>
        <begin position="12"/>
        <end position="39"/>
    </location>
</feature>
<evidence type="ECO:0000256" key="1">
    <source>
        <dbReference type="SAM" id="Phobius"/>
    </source>
</evidence>
<keyword evidence="3" id="KW-1185">Reference proteome</keyword>
<dbReference type="EMBL" id="JAQQEZ010000032">
    <property type="protein sequence ID" value="MFM0005752.1"/>
    <property type="molecule type" value="Genomic_DNA"/>
</dbReference>
<accession>A0ABW9AYS0</accession>
<feature type="transmembrane region" description="Helical" evidence="1">
    <location>
        <begin position="160"/>
        <end position="177"/>
    </location>
</feature>
<reference evidence="2 3" key="1">
    <citation type="journal article" date="2024" name="Chem. Sci.">
        <title>Discovery of megapolipeptins by genome mining of a Burkholderiales bacteria collection.</title>
        <authorList>
            <person name="Paulo B.S."/>
            <person name="Recchia M.J.J."/>
            <person name="Lee S."/>
            <person name="Fergusson C.H."/>
            <person name="Romanowski S.B."/>
            <person name="Hernandez A."/>
            <person name="Krull N."/>
            <person name="Liu D.Y."/>
            <person name="Cavanagh H."/>
            <person name="Bos A."/>
            <person name="Gray C.A."/>
            <person name="Murphy B.T."/>
            <person name="Linington R.G."/>
            <person name="Eustaquio A.S."/>
        </authorList>
    </citation>
    <scope>NUCLEOTIDE SEQUENCE [LARGE SCALE GENOMIC DNA]</scope>
    <source>
        <strain evidence="2 3">RL17-350-BIC-A</strain>
    </source>
</reference>
<keyword evidence="1" id="KW-0812">Transmembrane</keyword>
<organism evidence="2 3">
    <name type="scientific">Paraburkholderia dipogonis</name>
    <dbReference type="NCBI Taxonomy" id="1211383"/>
    <lineage>
        <taxon>Bacteria</taxon>
        <taxon>Pseudomonadati</taxon>
        <taxon>Pseudomonadota</taxon>
        <taxon>Betaproteobacteria</taxon>
        <taxon>Burkholderiales</taxon>
        <taxon>Burkholderiaceae</taxon>
        <taxon>Paraburkholderia</taxon>
    </lineage>
</organism>
<protein>
    <submittedName>
        <fullName evidence="2">Uncharacterized protein</fullName>
    </submittedName>
</protein>
<gene>
    <name evidence="2" type="ORF">PQR57_32725</name>
</gene>
<keyword evidence="1" id="KW-1133">Transmembrane helix</keyword>
<proteinExistence type="predicted"/>
<dbReference type="Proteomes" id="UP001629230">
    <property type="component" value="Unassembled WGS sequence"/>
</dbReference>
<feature type="transmembrane region" description="Helical" evidence="1">
    <location>
        <begin position="107"/>
        <end position="125"/>
    </location>
</feature>
<name>A0ABW9AYS0_9BURK</name>
<evidence type="ECO:0000313" key="3">
    <source>
        <dbReference type="Proteomes" id="UP001629230"/>
    </source>
</evidence>
<feature type="transmembrane region" description="Helical" evidence="1">
    <location>
        <begin position="131"/>
        <end position="148"/>
    </location>
</feature>
<sequence>MNIEKTSIFDYLAQLVALTASASLIASLAYDWGFFYTIGISFHDLPTSLSDHARTALDWAPTVAAGAFFYLFFELLTRRIEQGKTEAEILATSSNPNRLRKFRESPWLLAWIFIIGCPISYALLGDAELDGLKVALMAGWITFCLWVLKTQRIKERWPKAMQVIVLFVPAICIWFWIAGRVDAIKLYEAPPSTVVTYTASLGQSERVTILRYFDKGVLLREQNGPICFREWSSIARIEMDTTFKGFKGVAHLPLQQ</sequence>
<dbReference type="RefSeq" id="WP_408180425.1">
    <property type="nucleotide sequence ID" value="NZ_JAQQEZ010000032.1"/>
</dbReference>
<keyword evidence="1" id="KW-0472">Membrane</keyword>
<evidence type="ECO:0000313" key="2">
    <source>
        <dbReference type="EMBL" id="MFM0005752.1"/>
    </source>
</evidence>